<accession>A0ABU8KEM3</accession>
<name>A0ABU8KEM3_9HYPH</name>
<dbReference type="Proteomes" id="UP001366503">
    <property type="component" value="Unassembled WGS sequence"/>
</dbReference>
<gene>
    <name evidence="1" type="ORF">O7A05_15470</name>
</gene>
<reference evidence="1 2" key="1">
    <citation type="submission" date="2022-12" db="EMBL/GenBank/DDBJ databases">
        <authorList>
            <person name="Muema E."/>
        </authorList>
    </citation>
    <scope>NUCLEOTIDE SEQUENCE [LARGE SCALE GENOMIC DNA]</scope>
    <source>
        <strain evidence="2">1330</strain>
    </source>
</reference>
<evidence type="ECO:0008006" key="3">
    <source>
        <dbReference type="Google" id="ProtNLM"/>
    </source>
</evidence>
<proteinExistence type="predicted"/>
<protein>
    <recommendedName>
        <fullName evidence="3">DNA-binding protein</fullName>
    </recommendedName>
</protein>
<evidence type="ECO:0000313" key="1">
    <source>
        <dbReference type="EMBL" id="MEI9403555.1"/>
    </source>
</evidence>
<keyword evidence="2" id="KW-1185">Reference proteome</keyword>
<comment type="caution">
    <text evidence="1">The sequence shown here is derived from an EMBL/GenBank/DDBJ whole genome shotgun (WGS) entry which is preliminary data.</text>
</comment>
<dbReference type="EMBL" id="JAPYKO010000010">
    <property type="protein sequence ID" value="MEI9403555.1"/>
    <property type="molecule type" value="Genomic_DNA"/>
</dbReference>
<evidence type="ECO:0000313" key="2">
    <source>
        <dbReference type="Proteomes" id="UP001366503"/>
    </source>
</evidence>
<dbReference type="RefSeq" id="WP_337093932.1">
    <property type="nucleotide sequence ID" value="NZ_JAPYKO010000010.1"/>
</dbReference>
<sequence length="113" mass="12386">MTGGPPDPQLEAYVAAVEAAMATTDAALAELRRYVGAGPKAEPVRPPTIPSEPERRPDLIGLEWIEISTAAKRFGKSKELIRSWCQRDECFAWKHGGGWLVSISKTKARLGIR</sequence>
<organism evidence="1 2">
    <name type="scientific">Mesorhizobium argentiipisi</name>
    <dbReference type="NCBI Taxonomy" id="3015175"/>
    <lineage>
        <taxon>Bacteria</taxon>
        <taxon>Pseudomonadati</taxon>
        <taxon>Pseudomonadota</taxon>
        <taxon>Alphaproteobacteria</taxon>
        <taxon>Hyphomicrobiales</taxon>
        <taxon>Phyllobacteriaceae</taxon>
        <taxon>Mesorhizobium</taxon>
    </lineage>
</organism>